<dbReference type="AlphaFoldDB" id="A0AA88YX52"/>
<dbReference type="EMBL" id="VSWD01000001">
    <property type="protein sequence ID" value="KAK3108528.1"/>
    <property type="molecule type" value="Genomic_DNA"/>
</dbReference>
<dbReference type="Gene3D" id="3.40.50.1110">
    <property type="entry name" value="SGNH hydrolase"/>
    <property type="match status" value="1"/>
</dbReference>
<keyword evidence="2" id="KW-1185">Reference proteome</keyword>
<comment type="caution">
    <text evidence="1">The sequence shown here is derived from an EMBL/GenBank/DDBJ whole genome shotgun (WGS) entry which is preliminary data.</text>
</comment>
<name>A0AA88YX52_PINIB</name>
<accession>A0AA88YX52</accession>
<evidence type="ECO:0000313" key="2">
    <source>
        <dbReference type="Proteomes" id="UP001186944"/>
    </source>
</evidence>
<dbReference type="InterPro" id="IPR036514">
    <property type="entry name" value="SGNH_hydro_sf"/>
</dbReference>
<sequence>MRKSLCVPLSPEEEKASMFRNGIQLTTSTVNEYIKTVCEEDEELKLIDLNTVFTKEGIANQTLYDQHDSSGVHVNELGAKLMLENFNNFFSKNGPKRKKTLSGYKLNDIYSFTKC</sequence>
<proteinExistence type="predicted"/>
<reference evidence="1" key="1">
    <citation type="submission" date="2019-08" db="EMBL/GenBank/DDBJ databases">
        <title>The improved chromosome-level genome for the pearl oyster Pinctada fucata martensii using PacBio sequencing and Hi-C.</title>
        <authorList>
            <person name="Zheng Z."/>
        </authorList>
    </citation>
    <scope>NUCLEOTIDE SEQUENCE</scope>
    <source>
        <strain evidence="1">ZZ-2019</strain>
        <tissue evidence="1">Adductor muscle</tissue>
    </source>
</reference>
<gene>
    <name evidence="1" type="ORF">FSP39_009977</name>
</gene>
<organism evidence="1 2">
    <name type="scientific">Pinctada imbricata</name>
    <name type="common">Atlantic pearl-oyster</name>
    <name type="synonym">Pinctada martensii</name>
    <dbReference type="NCBI Taxonomy" id="66713"/>
    <lineage>
        <taxon>Eukaryota</taxon>
        <taxon>Metazoa</taxon>
        <taxon>Spiralia</taxon>
        <taxon>Lophotrochozoa</taxon>
        <taxon>Mollusca</taxon>
        <taxon>Bivalvia</taxon>
        <taxon>Autobranchia</taxon>
        <taxon>Pteriomorphia</taxon>
        <taxon>Pterioida</taxon>
        <taxon>Pterioidea</taxon>
        <taxon>Pteriidae</taxon>
        <taxon>Pinctada</taxon>
    </lineage>
</organism>
<dbReference type="SUPFAM" id="SSF52266">
    <property type="entry name" value="SGNH hydrolase"/>
    <property type="match status" value="1"/>
</dbReference>
<protein>
    <submittedName>
        <fullName evidence="1">Uncharacterized protein</fullName>
    </submittedName>
</protein>
<evidence type="ECO:0000313" key="1">
    <source>
        <dbReference type="EMBL" id="KAK3108528.1"/>
    </source>
</evidence>
<dbReference type="Proteomes" id="UP001186944">
    <property type="component" value="Unassembled WGS sequence"/>
</dbReference>